<comment type="caution">
    <text evidence="2">The sequence shown here is derived from an EMBL/GenBank/DDBJ whole genome shotgun (WGS) entry which is preliminary data.</text>
</comment>
<accession>A0AAV4Y4S1</accession>
<organism evidence="2 3">
    <name type="scientific">Caerostris extrusa</name>
    <name type="common">Bark spider</name>
    <name type="synonym">Caerostris bankana</name>
    <dbReference type="NCBI Taxonomy" id="172846"/>
    <lineage>
        <taxon>Eukaryota</taxon>
        <taxon>Metazoa</taxon>
        <taxon>Ecdysozoa</taxon>
        <taxon>Arthropoda</taxon>
        <taxon>Chelicerata</taxon>
        <taxon>Arachnida</taxon>
        <taxon>Araneae</taxon>
        <taxon>Araneomorphae</taxon>
        <taxon>Entelegynae</taxon>
        <taxon>Araneoidea</taxon>
        <taxon>Araneidae</taxon>
        <taxon>Caerostris</taxon>
    </lineage>
</organism>
<keyword evidence="3" id="KW-1185">Reference proteome</keyword>
<gene>
    <name evidence="2" type="primary">AVEN_263218_1</name>
    <name evidence="2" type="ORF">CEXT_732291</name>
</gene>
<dbReference type="AlphaFoldDB" id="A0AAV4Y4S1"/>
<sequence>MAFKIINISKDVPLNIATNSTAIKTVPLSFAPEEKKTHSKDVKIKTELELHEIMTDLDDKDMTEDYLKSAKKENFADNININNLTIDLSKMIYSKLTNILRKQIHLLFSKAFPPNNGSSSNSENMKESKSNDSLSDGAFYKLSSDKENNTKNEASVIPSQSRTHSARQFVFHPYLPYGKDVAPDEKNIYHDVLPIKMVKFIKSMVEDAPWEQMFMKMVRMVVDQFVTKLSKRCSPTKRKIMTNGDHWKMT</sequence>
<dbReference type="EMBL" id="BPLR01001364">
    <property type="protein sequence ID" value="GIZ01894.1"/>
    <property type="molecule type" value="Genomic_DNA"/>
</dbReference>
<evidence type="ECO:0000313" key="2">
    <source>
        <dbReference type="EMBL" id="GIZ01894.1"/>
    </source>
</evidence>
<proteinExistence type="predicted"/>
<feature type="region of interest" description="Disordered" evidence="1">
    <location>
        <begin position="115"/>
        <end position="134"/>
    </location>
</feature>
<dbReference type="Proteomes" id="UP001054945">
    <property type="component" value="Unassembled WGS sequence"/>
</dbReference>
<reference evidence="2 3" key="1">
    <citation type="submission" date="2021-06" db="EMBL/GenBank/DDBJ databases">
        <title>Caerostris extrusa draft genome.</title>
        <authorList>
            <person name="Kono N."/>
            <person name="Arakawa K."/>
        </authorList>
    </citation>
    <scope>NUCLEOTIDE SEQUENCE [LARGE SCALE GENOMIC DNA]</scope>
</reference>
<protein>
    <submittedName>
        <fullName evidence="2">Uncharacterized protein</fullName>
    </submittedName>
</protein>
<evidence type="ECO:0000256" key="1">
    <source>
        <dbReference type="SAM" id="MobiDB-lite"/>
    </source>
</evidence>
<name>A0AAV4Y4S1_CAEEX</name>
<evidence type="ECO:0000313" key="3">
    <source>
        <dbReference type="Proteomes" id="UP001054945"/>
    </source>
</evidence>